<organism evidence="2 3">
    <name type="scientific">Okibacterium fritillariae</name>
    <dbReference type="NCBI Taxonomy" id="123320"/>
    <lineage>
        <taxon>Bacteria</taxon>
        <taxon>Bacillati</taxon>
        <taxon>Actinomycetota</taxon>
        <taxon>Actinomycetes</taxon>
        <taxon>Micrococcales</taxon>
        <taxon>Microbacteriaceae</taxon>
        <taxon>Okibacterium</taxon>
    </lineage>
</organism>
<reference evidence="2 3" key="1">
    <citation type="submission" date="2017-02" db="EMBL/GenBank/DDBJ databases">
        <authorList>
            <person name="Peterson S.W."/>
        </authorList>
    </citation>
    <scope>NUCLEOTIDE SEQUENCE [LARGE SCALE GENOMIC DNA]</scope>
    <source>
        <strain evidence="2 3">VKM Ac-2059</strain>
    </source>
</reference>
<protein>
    <recommendedName>
        <fullName evidence="4">DUF1190 domain-containing protein</fullName>
    </recommendedName>
</protein>
<dbReference type="AlphaFoldDB" id="A0A1T5KYU9"/>
<keyword evidence="3" id="KW-1185">Reference proteome</keyword>
<dbReference type="Proteomes" id="UP000190857">
    <property type="component" value="Unassembled WGS sequence"/>
</dbReference>
<dbReference type="RefSeq" id="WP_079728669.1">
    <property type="nucleotide sequence ID" value="NZ_FUZP01000003.1"/>
</dbReference>
<evidence type="ECO:0000256" key="1">
    <source>
        <dbReference type="SAM" id="MobiDB-lite"/>
    </source>
</evidence>
<evidence type="ECO:0000313" key="3">
    <source>
        <dbReference type="Proteomes" id="UP000190857"/>
    </source>
</evidence>
<evidence type="ECO:0008006" key="4">
    <source>
        <dbReference type="Google" id="ProtNLM"/>
    </source>
</evidence>
<feature type="compositionally biased region" description="Gly residues" evidence="1">
    <location>
        <begin position="170"/>
        <end position="192"/>
    </location>
</feature>
<dbReference type="EMBL" id="FUZP01000003">
    <property type="protein sequence ID" value="SKC68559.1"/>
    <property type="molecule type" value="Genomic_DNA"/>
</dbReference>
<proteinExistence type="predicted"/>
<evidence type="ECO:0000313" key="2">
    <source>
        <dbReference type="EMBL" id="SKC68559.1"/>
    </source>
</evidence>
<accession>A0A1T5KYU9</accession>
<feature type="region of interest" description="Disordered" evidence="1">
    <location>
        <begin position="146"/>
        <end position="192"/>
    </location>
</feature>
<sequence>MRSVPSSGPSLSGIARTERAQRGVAVVSIAGAVLALSGCAPTEEGIVLEGADGEKYVMPENAERPMYDSKEACIADVTAQIQQLESQGETIADSPEDLCESSDAYPQGHYGHLWLGPILFAGSRWNSPAVAGWANVPSGGFAAPGSKLQSDVVSPAPAGATTGQRAPLKGGFGSSGKSGFGSAVGGGSSVGG</sequence>
<dbReference type="STRING" id="123320.SAMN06309945_2647"/>
<gene>
    <name evidence="2" type="ORF">SAMN06309945_2647</name>
</gene>
<name>A0A1T5KYU9_9MICO</name>
<dbReference type="OrthoDB" id="5124569at2"/>